<feature type="domain" description="DDE Tnp4" evidence="3">
    <location>
        <begin position="40"/>
        <end position="123"/>
    </location>
</feature>
<sequence length="143" mass="16113">MIDMVGREMWESSHKESLAPNSLHSSCRYQDQSACWGPKHRAHMSFVVDEAFPLRANLMRPYPGSSGLDEAKKIDNYRHSRTRRISEKGFGILAGIWRVLGRALELASEKAEAIVKACMALHNYLCTTDTTDTDNTVHPPHVC</sequence>
<dbReference type="Proteomes" id="UP000694402">
    <property type="component" value="Unassembled WGS sequence"/>
</dbReference>
<keyword evidence="5" id="KW-1185">Reference proteome</keyword>
<dbReference type="InterPro" id="IPR027806">
    <property type="entry name" value="HARBI1_dom"/>
</dbReference>
<dbReference type="GeneTree" id="ENSGT00940000164115"/>
<evidence type="ECO:0000313" key="4">
    <source>
        <dbReference type="Ensembl" id="ENSOTSP00005154441.1"/>
    </source>
</evidence>
<keyword evidence="2" id="KW-0479">Metal-binding</keyword>
<comment type="cofactor">
    <cofactor evidence="1">
        <name>a divalent metal cation</name>
        <dbReference type="ChEBI" id="CHEBI:60240"/>
    </cofactor>
</comment>
<protein>
    <recommendedName>
        <fullName evidence="3">DDE Tnp4 domain-containing protein</fullName>
    </recommendedName>
</protein>
<proteinExistence type="predicted"/>
<evidence type="ECO:0000259" key="3">
    <source>
        <dbReference type="Pfam" id="PF13359"/>
    </source>
</evidence>
<evidence type="ECO:0000256" key="1">
    <source>
        <dbReference type="ARBA" id="ARBA00001968"/>
    </source>
</evidence>
<dbReference type="Pfam" id="PF13359">
    <property type="entry name" value="DDE_Tnp_4"/>
    <property type="match status" value="1"/>
</dbReference>
<accession>A0AAZ3SMY0</accession>
<dbReference type="AlphaFoldDB" id="A0AAZ3SMY0"/>
<dbReference type="GO" id="GO:0046872">
    <property type="term" value="F:metal ion binding"/>
    <property type="evidence" value="ECO:0007669"/>
    <property type="project" value="UniProtKB-KW"/>
</dbReference>
<evidence type="ECO:0000313" key="5">
    <source>
        <dbReference type="Proteomes" id="UP000694402"/>
    </source>
</evidence>
<dbReference type="Ensembl" id="ENSOTST00005148910.1">
    <property type="protein sequence ID" value="ENSOTSP00005154441.1"/>
    <property type="gene ID" value="ENSOTSG00005042441.2"/>
</dbReference>
<evidence type="ECO:0000256" key="2">
    <source>
        <dbReference type="ARBA" id="ARBA00022723"/>
    </source>
</evidence>
<name>A0AAZ3SMY0_ONCTS</name>
<reference evidence="5" key="1">
    <citation type="journal article" date="2018" name="PLoS ONE">
        <title>Chinook salmon (Oncorhynchus tshawytscha) genome and transcriptome.</title>
        <authorList>
            <person name="Christensen K.A."/>
            <person name="Leong J.S."/>
            <person name="Sakhrani D."/>
            <person name="Biagi C.A."/>
            <person name="Minkley D.R."/>
            <person name="Withler R.E."/>
            <person name="Rondeau E.B."/>
            <person name="Koop B.F."/>
            <person name="Devlin R.H."/>
        </authorList>
    </citation>
    <scope>NUCLEOTIDE SEQUENCE [LARGE SCALE GENOMIC DNA]</scope>
</reference>
<reference evidence="4" key="2">
    <citation type="submission" date="2025-08" db="UniProtKB">
        <authorList>
            <consortium name="Ensembl"/>
        </authorList>
    </citation>
    <scope>IDENTIFICATION</scope>
</reference>
<organism evidence="4 5">
    <name type="scientific">Oncorhynchus tshawytscha</name>
    <name type="common">Chinook salmon</name>
    <name type="synonym">Salmo tshawytscha</name>
    <dbReference type="NCBI Taxonomy" id="74940"/>
    <lineage>
        <taxon>Eukaryota</taxon>
        <taxon>Metazoa</taxon>
        <taxon>Chordata</taxon>
        <taxon>Craniata</taxon>
        <taxon>Vertebrata</taxon>
        <taxon>Euteleostomi</taxon>
        <taxon>Actinopterygii</taxon>
        <taxon>Neopterygii</taxon>
        <taxon>Teleostei</taxon>
        <taxon>Protacanthopterygii</taxon>
        <taxon>Salmoniformes</taxon>
        <taxon>Salmonidae</taxon>
        <taxon>Salmoninae</taxon>
        <taxon>Oncorhynchus</taxon>
    </lineage>
</organism>
<reference evidence="4" key="3">
    <citation type="submission" date="2025-09" db="UniProtKB">
        <authorList>
            <consortium name="Ensembl"/>
        </authorList>
    </citation>
    <scope>IDENTIFICATION</scope>
</reference>